<dbReference type="EMBL" id="KN728064">
    <property type="protein sequence ID" value="KIH64446.1"/>
    <property type="molecule type" value="Genomic_DNA"/>
</dbReference>
<evidence type="ECO:0000313" key="2">
    <source>
        <dbReference type="EMBL" id="KIH64446.1"/>
    </source>
</evidence>
<accession>A0A0C2H501</accession>
<sequence length="123" mass="13786">MATLLPQKKQKEFRFFVSCACFPLLGHSNPGPEELIRTLCCFNAGKEGVNSKMSLRRAEEELRREAAEISRLLNPPKVEVPYTTWLWSLFGCSLVVLSGILPALILPANSSEYLQTQGRSQKC</sequence>
<keyword evidence="1" id="KW-0472">Membrane</keyword>
<keyword evidence="3" id="KW-1185">Reference proteome</keyword>
<keyword evidence="1" id="KW-0812">Transmembrane</keyword>
<organism evidence="2 3">
    <name type="scientific">Ancylostoma duodenale</name>
    <dbReference type="NCBI Taxonomy" id="51022"/>
    <lineage>
        <taxon>Eukaryota</taxon>
        <taxon>Metazoa</taxon>
        <taxon>Ecdysozoa</taxon>
        <taxon>Nematoda</taxon>
        <taxon>Chromadorea</taxon>
        <taxon>Rhabditida</taxon>
        <taxon>Rhabditina</taxon>
        <taxon>Rhabditomorpha</taxon>
        <taxon>Strongyloidea</taxon>
        <taxon>Ancylostomatidae</taxon>
        <taxon>Ancylostomatinae</taxon>
        <taxon>Ancylostoma</taxon>
    </lineage>
</organism>
<keyword evidence="1" id="KW-1133">Transmembrane helix</keyword>
<dbReference type="AlphaFoldDB" id="A0A0C2H501"/>
<evidence type="ECO:0000313" key="3">
    <source>
        <dbReference type="Proteomes" id="UP000054047"/>
    </source>
</evidence>
<evidence type="ECO:0000256" key="1">
    <source>
        <dbReference type="SAM" id="Phobius"/>
    </source>
</evidence>
<feature type="transmembrane region" description="Helical" evidence="1">
    <location>
        <begin position="85"/>
        <end position="106"/>
    </location>
</feature>
<dbReference type="Proteomes" id="UP000054047">
    <property type="component" value="Unassembled WGS sequence"/>
</dbReference>
<reference evidence="2 3" key="1">
    <citation type="submission" date="2013-12" db="EMBL/GenBank/DDBJ databases">
        <title>Draft genome of the parsitic nematode Ancylostoma duodenale.</title>
        <authorList>
            <person name="Mitreva M."/>
        </authorList>
    </citation>
    <scope>NUCLEOTIDE SEQUENCE [LARGE SCALE GENOMIC DNA]</scope>
    <source>
        <strain evidence="2 3">Zhejiang</strain>
    </source>
</reference>
<name>A0A0C2H501_9BILA</name>
<protein>
    <submittedName>
        <fullName evidence="2">Uncharacterized protein</fullName>
    </submittedName>
</protein>
<proteinExistence type="predicted"/>
<gene>
    <name evidence="2" type="ORF">ANCDUO_05242</name>
</gene>